<keyword evidence="4 5" id="KW-0472">Membrane</keyword>
<dbReference type="STRING" id="1005928.SAMN04487859_10610"/>
<gene>
    <name evidence="6" type="ORF">SAMN04487859_10610</name>
</gene>
<dbReference type="InterPro" id="IPR035906">
    <property type="entry name" value="MetI-like_sf"/>
</dbReference>
<dbReference type="Proteomes" id="UP000198599">
    <property type="component" value="Unassembled WGS sequence"/>
</dbReference>
<sequence length="86" mass="10042">MRRSEMPIVRWFAIIIIDMFRSLPLVTTLFTAAVVLLLFLPSWLEGDKFWWVIFGFALFFACYQAIPKGQFEAVKAHEPQTFEAEP</sequence>
<evidence type="ECO:0000313" key="7">
    <source>
        <dbReference type="Proteomes" id="UP000198599"/>
    </source>
</evidence>
<dbReference type="EMBL" id="FOVP01000006">
    <property type="protein sequence ID" value="SFN61967.1"/>
    <property type="molecule type" value="Genomic_DNA"/>
</dbReference>
<dbReference type="AlphaFoldDB" id="A0A1I5AHQ9"/>
<dbReference type="SUPFAM" id="SSF161098">
    <property type="entry name" value="MetI-like"/>
    <property type="match status" value="1"/>
</dbReference>
<dbReference type="GO" id="GO:0016020">
    <property type="term" value="C:membrane"/>
    <property type="evidence" value="ECO:0007669"/>
    <property type="project" value="UniProtKB-SubCell"/>
</dbReference>
<keyword evidence="7" id="KW-1185">Reference proteome</keyword>
<dbReference type="Gene3D" id="1.10.3720.10">
    <property type="entry name" value="MetI-like"/>
    <property type="match status" value="1"/>
</dbReference>
<evidence type="ECO:0000256" key="1">
    <source>
        <dbReference type="ARBA" id="ARBA00004141"/>
    </source>
</evidence>
<proteinExistence type="predicted"/>
<keyword evidence="2 5" id="KW-0812">Transmembrane</keyword>
<name>A0A1I5AHQ9_9RHOB</name>
<reference evidence="7" key="1">
    <citation type="submission" date="2016-10" db="EMBL/GenBank/DDBJ databases">
        <authorList>
            <person name="Varghese N."/>
            <person name="Submissions S."/>
        </authorList>
    </citation>
    <scope>NUCLEOTIDE SEQUENCE [LARGE SCALE GENOMIC DNA]</scope>
    <source>
        <strain evidence="7">DSM 28463</strain>
    </source>
</reference>
<comment type="subcellular location">
    <subcellularLocation>
        <location evidence="1">Membrane</location>
        <topology evidence="1">Multi-pass membrane protein</topology>
    </subcellularLocation>
</comment>
<feature type="transmembrane region" description="Helical" evidence="5">
    <location>
        <begin position="12"/>
        <end position="43"/>
    </location>
</feature>
<protein>
    <submittedName>
        <fullName evidence="6">General L-amino acid transport system permease protein</fullName>
    </submittedName>
</protein>
<evidence type="ECO:0000256" key="5">
    <source>
        <dbReference type="SAM" id="Phobius"/>
    </source>
</evidence>
<evidence type="ECO:0000256" key="4">
    <source>
        <dbReference type="ARBA" id="ARBA00023136"/>
    </source>
</evidence>
<keyword evidence="3 5" id="KW-1133">Transmembrane helix</keyword>
<evidence type="ECO:0000256" key="2">
    <source>
        <dbReference type="ARBA" id="ARBA00022692"/>
    </source>
</evidence>
<organism evidence="6 7">
    <name type="scientific">Roseovarius lutimaris</name>
    <dbReference type="NCBI Taxonomy" id="1005928"/>
    <lineage>
        <taxon>Bacteria</taxon>
        <taxon>Pseudomonadati</taxon>
        <taxon>Pseudomonadota</taxon>
        <taxon>Alphaproteobacteria</taxon>
        <taxon>Rhodobacterales</taxon>
        <taxon>Roseobacteraceae</taxon>
        <taxon>Roseovarius</taxon>
    </lineage>
</organism>
<accession>A0A1I5AHQ9</accession>
<evidence type="ECO:0000256" key="3">
    <source>
        <dbReference type="ARBA" id="ARBA00022989"/>
    </source>
</evidence>
<feature type="transmembrane region" description="Helical" evidence="5">
    <location>
        <begin position="49"/>
        <end position="66"/>
    </location>
</feature>
<evidence type="ECO:0000313" key="6">
    <source>
        <dbReference type="EMBL" id="SFN61967.1"/>
    </source>
</evidence>